<feature type="region of interest" description="Disordered" evidence="1">
    <location>
        <begin position="38"/>
        <end position="60"/>
    </location>
</feature>
<protein>
    <submittedName>
        <fullName evidence="2">Uncharacterized protein</fullName>
    </submittedName>
</protein>
<gene>
    <name evidence="2" type="ORF">AVEN_81037_1</name>
</gene>
<keyword evidence="3" id="KW-1185">Reference proteome</keyword>
<evidence type="ECO:0000313" key="3">
    <source>
        <dbReference type="Proteomes" id="UP000499080"/>
    </source>
</evidence>
<feature type="compositionally biased region" description="Basic and acidic residues" evidence="1">
    <location>
        <begin position="45"/>
        <end position="60"/>
    </location>
</feature>
<evidence type="ECO:0000313" key="2">
    <source>
        <dbReference type="EMBL" id="GBN32913.1"/>
    </source>
</evidence>
<reference evidence="2 3" key="1">
    <citation type="journal article" date="2019" name="Sci. Rep.">
        <title>Orb-weaving spider Araneus ventricosus genome elucidates the spidroin gene catalogue.</title>
        <authorList>
            <person name="Kono N."/>
            <person name="Nakamura H."/>
            <person name="Ohtoshi R."/>
            <person name="Moran D.A.P."/>
            <person name="Shinohara A."/>
            <person name="Yoshida Y."/>
            <person name="Fujiwara M."/>
            <person name="Mori M."/>
            <person name="Tomita M."/>
            <person name="Arakawa K."/>
        </authorList>
    </citation>
    <scope>NUCLEOTIDE SEQUENCE [LARGE SCALE GENOMIC DNA]</scope>
</reference>
<accession>A0A4Y2N1Q4</accession>
<dbReference type="EMBL" id="BGPR01008309">
    <property type="protein sequence ID" value="GBN32913.1"/>
    <property type="molecule type" value="Genomic_DNA"/>
</dbReference>
<evidence type="ECO:0000256" key="1">
    <source>
        <dbReference type="SAM" id="MobiDB-lite"/>
    </source>
</evidence>
<dbReference type="AlphaFoldDB" id="A0A4Y2N1Q4"/>
<name>A0A4Y2N1Q4_ARAVE</name>
<dbReference type="Proteomes" id="UP000499080">
    <property type="component" value="Unassembled WGS sequence"/>
</dbReference>
<comment type="caution">
    <text evidence="2">The sequence shown here is derived from an EMBL/GenBank/DDBJ whole genome shotgun (WGS) entry which is preliminary data.</text>
</comment>
<proteinExistence type="predicted"/>
<organism evidence="2 3">
    <name type="scientific">Araneus ventricosus</name>
    <name type="common">Orbweaver spider</name>
    <name type="synonym">Epeira ventricosa</name>
    <dbReference type="NCBI Taxonomy" id="182803"/>
    <lineage>
        <taxon>Eukaryota</taxon>
        <taxon>Metazoa</taxon>
        <taxon>Ecdysozoa</taxon>
        <taxon>Arthropoda</taxon>
        <taxon>Chelicerata</taxon>
        <taxon>Arachnida</taxon>
        <taxon>Araneae</taxon>
        <taxon>Araneomorphae</taxon>
        <taxon>Entelegynae</taxon>
        <taxon>Araneoidea</taxon>
        <taxon>Araneidae</taxon>
        <taxon>Araneus</taxon>
    </lineage>
</organism>
<sequence>MRSRRISKRVLAFPGGIVIVDSSYITLMLAGGVDAQAGPHYPKGLSEERKPRPPMRERTAPDLILVTVHTSFGRGQAFAGGDY</sequence>